<reference evidence="10 13" key="2">
    <citation type="submission" date="2019-02" db="EMBL/GenBank/DDBJ databases">
        <title>Complete genome sequence of Desulfobacter hydrogenophilus AcRS1.</title>
        <authorList>
            <person name="Marietou A."/>
            <person name="Lund M.B."/>
            <person name="Marshall I.P.G."/>
            <person name="Schreiber L."/>
            <person name="Jorgensen B."/>
        </authorList>
    </citation>
    <scope>NUCLEOTIDE SEQUENCE [LARGE SCALE GENOMIC DNA]</scope>
    <source>
        <strain evidence="10 13">AcRS1</strain>
    </source>
</reference>
<gene>
    <name evidence="11" type="ORF">DO021_07920</name>
    <name evidence="10" type="ORF">EYB58_02655</name>
</gene>
<protein>
    <submittedName>
        <fullName evidence="11">Iron ABC transporter permease</fullName>
    </submittedName>
</protein>
<keyword evidence="7 8" id="KW-0472">Membrane</keyword>
<comment type="subcellular location">
    <subcellularLocation>
        <location evidence="1">Cell inner membrane</location>
        <topology evidence="1">Multi-pass membrane protein</topology>
    </subcellularLocation>
    <subcellularLocation>
        <location evidence="8">Cell membrane</location>
        <topology evidence="8">Multi-pass membrane protein</topology>
    </subcellularLocation>
</comment>
<feature type="transmembrane region" description="Helical" evidence="8">
    <location>
        <begin position="202"/>
        <end position="224"/>
    </location>
</feature>
<accession>A0A328FD33</accession>
<feature type="domain" description="ABC transmembrane type-1" evidence="9">
    <location>
        <begin position="72"/>
        <end position="265"/>
    </location>
</feature>
<keyword evidence="2 8" id="KW-0813">Transport</keyword>
<dbReference type="EMBL" id="CP036313">
    <property type="protein sequence ID" value="QBH15497.1"/>
    <property type="molecule type" value="Genomic_DNA"/>
</dbReference>
<dbReference type="OrthoDB" id="9804629at2"/>
<evidence type="ECO:0000256" key="8">
    <source>
        <dbReference type="RuleBase" id="RU363032"/>
    </source>
</evidence>
<keyword evidence="3" id="KW-1003">Cell membrane</keyword>
<evidence type="ECO:0000256" key="5">
    <source>
        <dbReference type="ARBA" id="ARBA00022692"/>
    </source>
</evidence>
<dbReference type="Gene3D" id="1.10.3720.10">
    <property type="entry name" value="MetI-like"/>
    <property type="match status" value="2"/>
</dbReference>
<evidence type="ECO:0000259" key="9">
    <source>
        <dbReference type="PROSITE" id="PS50928"/>
    </source>
</evidence>
<dbReference type="AlphaFoldDB" id="A0A328FD33"/>
<evidence type="ECO:0000313" key="13">
    <source>
        <dbReference type="Proteomes" id="UP000293902"/>
    </source>
</evidence>
<dbReference type="SUPFAM" id="SSF161098">
    <property type="entry name" value="MetI-like"/>
    <property type="match status" value="2"/>
</dbReference>
<feature type="transmembrane region" description="Helical" evidence="8">
    <location>
        <begin position="71"/>
        <end position="95"/>
    </location>
</feature>
<dbReference type="PANTHER" id="PTHR43357">
    <property type="entry name" value="INNER MEMBRANE ABC TRANSPORTER PERMEASE PROTEIN YDCV"/>
    <property type="match status" value="1"/>
</dbReference>
<comment type="similarity">
    <text evidence="8">Belongs to the binding-protein-dependent transport system permease family.</text>
</comment>
<evidence type="ECO:0000256" key="6">
    <source>
        <dbReference type="ARBA" id="ARBA00022989"/>
    </source>
</evidence>
<dbReference type="InterPro" id="IPR035906">
    <property type="entry name" value="MetI-like_sf"/>
</dbReference>
<feature type="transmembrane region" description="Helical" evidence="8">
    <location>
        <begin position="354"/>
        <end position="377"/>
    </location>
</feature>
<dbReference type="Proteomes" id="UP000248798">
    <property type="component" value="Unassembled WGS sequence"/>
</dbReference>
<evidence type="ECO:0000313" key="10">
    <source>
        <dbReference type="EMBL" id="QBH15497.1"/>
    </source>
</evidence>
<dbReference type="GO" id="GO:0055085">
    <property type="term" value="P:transmembrane transport"/>
    <property type="evidence" value="ECO:0007669"/>
    <property type="project" value="InterPro"/>
</dbReference>
<sequence>MDGKSVAVKARSYTHPYVLAGLVPLVFFLIFYFYPLAGIFLRSFVPDFPSHLHIDLSFLNQIAGSQRLRHIIWFTFWQAAVSTGLTLAFAFPCAFVMSHYRFKGKTFLTLCASIPFVLPAVVVAAALDASFGKNGWLGMLNIRHPLVLIFMAHVFYNFSVMLRILTSFWTGLRAKFQEAAAMLGAGPFQTFIHITLPLLMPAVWAACFLVFIFCFSSFGIILILGGPAYSTIEAEIYRQAAYMFNLPVASFLSLLQIGFTLVLMGCYTAFSRKAVRFAPKAGHTTFKRPKRFWEKAAVAGSAGFILLLCLFPLAALAGKSLVHEGQLSLIYYWAIFDNPANSIFHVPPFTAIKFSFIFAGTALLISLVTGLCAALCLNHMDRVKAKGFAAFFDPLFMLPLSTSAVTLGFGIIITLDRPPLNLRSSILLVPFVHALVGFPFVLRAVLPALKSVPNDIREAAAMLGAGPGKIFRCIDLPLISGALTAGAVFAFTISMGEFGATIFTASPRTPTIPLAIYRFLGQPGAMNYGQAMAISTLLMAVTAAGFILIEKISLKGIQQF</sequence>
<reference evidence="11 12" key="1">
    <citation type="submission" date="2018-06" db="EMBL/GenBank/DDBJ databases">
        <title>Complete Genome Sequence of Desulfobacter hydrogenophilus (DSM3380).</title>
        <authorList>
            <person name="Marietou A."/>
            <person name="Schreiber L."/>
            <person name="Marshall I."/>
            <person name="Jorgensen B."/>
        </authorList>
    </citation>
    <scope>NUCLEOTIDE SEQUENCE [LARGE SCALE GENOMIC DNA]</scope>
    <source>
        <strain evidence="11 12">DSM 3380</strain>
    </source>
</reference>
<dbReference type="GO" id="GO:0005886">
    <property type="term" value="C:plasma membrane"/>
    <property type="evidence" value="ECO:0007669"/>
    <property type="project" value="UniProtKB-SubCell"/>
</dbReference>
<dbReference type="CDD" id="cd06261">
    <property type="entry name" value="TM_PBP2"/>
    <property type="match status" value="2"/>
</dbReference>
<evidence type="ECO:0000256" key="4">
    <source>
        <dbReference type="ARBA" id="ARBA00022519"/>
    </source>
</evidence>
<organism evidence="11 12">
    <name type="scientific">Desulfobacter hydrogenophilus</name>
    <dbReference type="NCBI Taxonomy" id="2291"/>
    <lineage>
        <taxon>Bacteria</taxon>
        <taxon>Pseudomonadati</taxon>
        <taxon>Thermodesulfobacteriota</taxon>
        <taxon>Desulfobacteria</taxon>
        <taxon>Desulfobacterales</taxon>
        <taxon>Desulfobacteraceae</taxon>
        <taxon>Desulfobacter</taxon>
    </lineage>
</organism>
<keyword evidence="13" id="KW-1185">Reference proteome</keyword>
<keyword evidence="5 8" id="KW-0812">Transmembrane</keyword>
<evidence type="ECO:0000313" key="12">
    <source>
        <dbReference type="Proteomes" id="UP000248798"/>
    </source>
</evidence>
<keyword evidence="4" id="KW-0997">Cell inner membrane</keyword>
<dbReference type="InterPro" id="IPR000515">
    <property type="entry name" value="MetI-like"/>
</dbReference>
<feature type="transmembrane region" description="Helical" evidence="8">
    <location>
        <begin position="244"/>
        <end position="270"/>
    </location>
</feature>
<evidence type="ECO:0000256" key="2">
    <source>
        <dbReference type="ARBA" id="ARBA00022448"/>
    </source>
</evidence>
<feature type="transmembrane region" description="Helical" evidence="8">
    <location>
        <begin position="427"/>
        <end position="449"/>
    </location>
</feature>
<proteinExistence type="inferred from homology"/>
<feature type="transmembrane region" description="Helical" evidence="8">
    <location>
        <begin position="470"/>
        <end position="493"/>
    </location>
</feature>
<dbReference type="PANTHER" id="PTHR43357:SF4">
    <property type="entry name" value="INNER MEMBRANE ABC TRANSPORTER PERMEASE PROTEIN YDCV"/>
    <property type="match status" value="1"/>
</dbReference>
<dbReference type="EMBL" id="QLNI01000013">
    <property type="protein sequence ID" value="RAM02561.1"/>
    <property type="molecule type" value="Genomic_DNA"/>
</dbReference>
<dbReference type="PROSITE" id="PS50928">
    <property type="entry name" value="ABC_TM1"/>
    <property type="match status" value="2"/>
</dbReference>
<evidence type="ECO:0000256" key="1">
    <source>
        <dbReference type="ARBA" id="ARBA00004429"/>
    </source>
</evidence>
<keyword evidence="6 8" id="KW-1133">Transmembrane helix</keyword>
<name>A0A328FD33_9BACT</name>
<feature type="transmembrane region" description="Helical" evidence="8">
    <location>
        <begin position="107"/>
        <end position="127"/>
    </location>
</feature>
<feature type="transmembrane region" description="Helical" evidence="8">
    <location>
        <begin position="296"/>
        <end position="317"/>
    </location>
</feature>
<evidence type="ECO:0000256" key="3">
    <source>
        <dbReference type="ARBA" id="ARBA00022475"/>
    </source>
</evidence>
<evidence type="ECO:0000256" key="7">
    <source>
        <dbReference type="ARBA" id="ARBA00023136"/>
    </source>
</evidence>
<feature type="transmembrane region" description="Helical" evidence="8">
    <location>
        <begin position="528"/>
        <end position="549"/>
    </location>
</feature>
<feature type="transmembrane region" description="Helical" evidence="8">
    <location>
        <begin position="389"/>
        <end position="415"/>
    </location>
</feature>
<feature type="transmembrane region" description="Helical" evidence="8">
    <location>
        <begin position="17"/>
        <end position="41"/>
    </location>
</feature>
<feature type="domain" description="ABC transmembrane type-1" evidence="9">
    <location>
        <begin position="352"/>
        <end position="549"/>
    </location>
</feature>
<evidence type="ECO:0000313" key="11">
    <source>
        <dbReference type="EMBL" id="RAM02561.1"/>
    </source>
</evidence>
<dbReference type="Proteomes" id="UP000293902">
    <property type="component" value="Chromosome"/>
</dbReference>
<feature type="transmembrane region" description="Helical" evidence="8">
    <location>
        <begin position="147"/>
        <end position="165"/>
    </location>
</feature>
<dbReference type="Pfam" id="PF00528">
    <property type="entry name" value="BPD_transp_1"/>
    <property type="match status" value="2"/>
</dbReference>